<dbReference type="AlphaFoldDB" id="A0A1D8IL44"/>
<accession>A0A1D8IL44</accession>
<organism evidence="1 2">
    <name type="scientific">Acidihalobacter yilgarnensis</name>
    <dbReference type="NCBI Taxonomy" id="2819280"/>
    <lineage>
        <taxon>Bacteria</taxon>
        <taxon>Pseudomonadati</taxon>
        <taxon>Pseudomonadota</taxon>
        <taxon>Gammaproteobacteria</taxon>
        <taxon>Chromatiales</taxon>
        <taxon>Ectothiorhodospiraceae</taxon>
        <taxon>Acidihalobacter</taxon>
    </lineage>
</organism>
<dbReference type="Gene3D" id="3.40.50.720">
    <property type="entry name" value="NAD(P)-binding Rossmann-like Domain"/>
    <property type="match status" value="1"/>
</dbReference>
<sequence>MNDPITLIGIGEVGGILARGFLRAGHPVYPITRGMDITRETRYTPEPALVVIAVGEQALHPVLDALPPPWRERCLLLQNELLPEDWARHDLPEPTVMSVWFEKKPGQDVKQVVATPVYGPQAGLVLNALSAVGIDGVRLASAESLLFELVRKNLYILTTNLCGLEVGGDVATLASTHTTLMTEIAHEVLDLQQVLAGQPFDRPALMTAMQTAFEGDPTHRCQGRSAVARLRRALNQADQAKLAVPALRALGARHLS</sequence>
<dbReference type="RefSeq" id="WP_070077575.1">
    <property type="nucleotide sequence ID" value="NZ_CP017415.1"/>
</dbReference>
<reference evidence="2" key="1">
    <citation type="submission" date="2016-09" db="EMBL/GenBank/DDBJ databases">
        <title>Acidihalobacter prosperus F5.</title>
        <authorList>
            <person name="Khaleque H.N."/>
            <person name="Ramsay J.P."/>
            <person name="Kaksonen A.H."/>
            <person name="Boxall N.J."/>
            <person name="Watkin E.L.J."/>
        </authorList>
    </citation>
    <scope>NUCLEOTIDE SEQUENCE [LARGE SCALE GENOMIC DNA]</scope>
    <source>
        <strain evidence="2">F5</strain>
    </source>
</reference>
<dbReference type="InterPro" id="IPR036291">
    <property type="entry name" value="NAD(P)-bd_dom_sf"/>
</dbReference>
<dbReference type="SUPFAM" id="SSF51735">
    <property type="entry name" value="NAD(P)-binding Rossmann-fold domains"/>
    <property type="match status" value="1"/>
</dbReference>
<evidence type="ECO:0000313" key="2">
    <source>
        <dbReference type="Proteomes" id="UP000095401"/>
    </source>
</evidence>
<dbReference type="Proteomes" id="UP000095401">
    <property type="component" value="Chromosome"/>
</dbReference>
<proteinExistence type="predicted"/>
<dbReference type="KEGG" id="aprs:BI364_03485"/>
<protein>
    <recommendedName>
        <fullName evidence="3">Ketopantoate reductase N-terminal domain-containing protein</fullName>
    </recommendedName>
</protein>
<gene>
    <name evidence="1" type="ORF">BI364_03485</name>
</gene>
<dbReference type="EMBL" id="CP017415">
    <property type="protein sequence ID" value="AOU97187.1"/>
    <property type="molecule type" value="Genomic_DNA"/>
</dbReference>
<name>A0A1D8IL44_9GAMM</name>
<evidence type="ECO:0000313" key="1">
    <source>
        <dbReference type="EMBL" id="AOU97187.1"/>
    </source>
</evidence>
<evidence type="ECO:0008006" key="3">
    <source>
        <dbReference type="Google" id="ProtNLM"/>
    </source>
</evidence>
<keyword evidence="2" id="KW-1185">Reference proteome</keyword>